<dbReference type="RefSeq" id="WP_008106024.1">
    <property type="nucleotide sequence ID" value="NZ_FOSD01000008.1"/>
</dbReference>
<keyword evidence="3" id="KW-1185">Reference proteome</keyword>
<evidence type="ECO:0000313" key="2">
    <source>
        <dbReference type="EMBL" id="SFK56341.1"/>
    </source>
</evidence>
<organism evidence="2 3">
    <name type="scientific">Candidatus Pantoea symbiotica</name>
    <dbReference type="NCBI Taxonomy" id="1884370"/>
    <lineage>
        <taxon>Bacteria</taxon>
        <taxon>Pseudomonadati</taxon>
        <taxon>Pseudomonadota</taxon>
        <taxon>Gammaproteobacteria</taxon>
        <taxon>Enterobacterales</taxon>
        <taxon>Erwiniaceae</taxon>
        <taxon>Pantoea</taxon>
    </lineage>
</organism>
<evidence type="ECO:0000256" key="1">
    <source>
        <dbReference type="SAM" id="SignalP"/>
    </source>
</evidence>
<name>A0A1I4AK76_9GAMM</name>
<feature type="signal peptide" evidence="1">
    <location>
        <begin position="1"/>
        <end position="22"/>
    </location>
</feature>
<dbReference type="Proteomes" id="UP000198841">
    <property type="component" value="Unassembled WGS sequence"/>
</dbReference>
<dbReference type="PROSITE" id="PS51257">
    <property type="entry name" value="PROKAR_LIPOPROTEIN"/>
    <property type="match status" value="1"/>
</dbReference>
<dbReference type="Pfam" id="PF11720">
    <property type="entry name" value="Inhibitor_I78"/>
    <property type="match status" value="1"/>
</dbReference>
<keyword evidence="1" id="KW-0732">Signal</keyword>
<protein>
    <submittedName>
        <fullName evidence="2">Peptidase inhibitor I78 family protein</fullName>
    </submittedName>
</protein>
<evidence type="ECO:0000313" key="3">
    <source>
        <dbReference type="Proteomes" id="UP000198841"/>
    </source>
</evidence>
<gene>
    <name evidence="2" type="ORF">SAMN05518863_10820</name>
</gene>
<dbReference type="Gene3D" id="3.30.10.10">
    <property type="entry name" value="Trypsin Inhibitor V, subunit A"/>
    <property type="match status" value="1"/>
</dbReference>
<feature type="chain" id="PRO_5046728573" evidence="1">
    <location>
        <begin position="23"/>
        <end position="99"/>
    </location>
</feature>
<comment type="caution">
    <text evidence="2">The sequence shown here is derived from an EMBL/GenBank/DDBJ whole genome shotgun (WGS) entry which is preliminary data.</text>
</comment>
<reference evidence="2 3" key="1">
    <citation type="submission" date="2016-10" db="EMBL/GenBank/DDBJ databases">
        <authorList>
            <person name="Varghese N."/>
            <person name="Submissions S."/>
        </authorList>
    </citation>
    <scope>NUCLEOTIDE SEQUENCE [LARGE SCALE GENOMIC DNA]</scope>
    <source>
        <strain evidence="2 3">YR512</strain>
    </source>
</reference>
<proteinExistence type="predicted"/>
<sequence length="99" mass="10687">MTHYGKALLVTALFALSACQSASKPDTSAAASHDPETDQCGASQYQNYVGQPLSTLDSKRFAVPVRAIPWNSAVTMDFNLRRINFAADQSGKISRVYCG</sequence>
<dbReference type="InterPro" id="IPR021719">
    <property type="entry name" value="Prot_inh_I78"/>
</dbReference>
<accession>A0A1I4AK76</accession>
<dbReference type="EMBL" id="FOSD01000008">
    <property type="protein sequence ID" value="SFK56341.1"/>
    <property type="molecule type" value="Genomic_DNA"/>
</dbReference>